<feature type="transmembrane region" description="Helical" evidence="1">
    <location>
        <begin position="203"/>
        <end position="218"/>
    </location>
</feature>
<evidence type="ECO:0000313" key="4">
    <source>
        <dbReference type="Proteomes" id="UP001626537"/>
    </source>
</evidence>
<accession>A0ABZ0I6T4</accession>
<keyword evidence="1" id="KW-0812">Transmembrane</keyword>
<name>A0ABZ0I6T4_9GAMM</name>
<feature type="transmembrane region" description="Helical" evidence="1">
    <location>
        <begin position="109"/>
        <end position="130"/>
    </location>
</feature>
<feature type="transmembrane region" description="Helical" evidence="1">
    <location>
        <begin position="150"/>
        <end position="170"/>
    </location>
</feature>
<dbReference type="InterPro" id="IPR000591">
    <property type="entry name" value="DEP_dom"/>
</dbReference>
<feature type="transmembrane region" description="Helical" evidence="1">
    <location>
        <begin position="360"/>
        <end position="377"/>
    </location>
</feature>
<feature type="domain" description="DEP" evidence="2">
    <location>
        <begin position="295"/>
        <end position="374"/>
    </location>
</feature>
<reference evidence="3 4" key="1">
    <citation type="submission" date="2023-10" db="EMBL/GenBank/DDBJ databases">
        <title>Two novel species belonging to the OM43/NOR5 clade.</title>
        <authorList>
            <person name="Park M."/>
        </authorList>
    </citation>
    <scope>NUCLEOTIDE SEQUENCE [LARGE SCALE GENOMIC DNA]</scope>
    <source>
        <strain evidence="3 4">IMCC43200</strain>
    </source>
</reference>
<proteinExistence type="predicted"/>
<gene>
    <name evidence="3" type="ORF">R0135_03725</name>
</gene>
<keyword evidence="1" id="KW-1133">Transmembrane helix</keyword>
<feature type="transmembrane region" description="Helical" evidence="1">
    <location>
        <begin position="28"/>
        <end position="52"/>
    </location>
</feature>
<dbReference type="EMBL" id="CP136864">
    <property type="protein sequence ID" value="WOJ94279.1"/>
    <property type="molecule type" value="Genomic_DNA"/>
</dbReference>
<feature type="transmembrane region" description="Helical" evidence="1">
    <location>
        <begin position="389"/>
        <end position="405"/>
    </location>
</feature>
<keyword evidence="1" id="KW-0472">Membrane</keyword>
<dbReference type="RefSeq" id="WP_407348914.1">
    <property type="nucleotide sequence ID" value="NZ_CP136864.1"/>
</dbReference>
<feature type="transmembrane region" description="Helical" evidence="1">
    <location>
        <begin position="225"/>
        <end position="244"/>
    </location>
</feature>
<keyword evidence="4" id="KW-1185">Reference proteome</keyword>
<dbReference type="Proteomes" id="UP001626537">
    <property type="component" value="Chromosome"/>
</dbReference>
<sequence length="441" mass="48986">MIIGLAIFALAILVSSYSIAVLSGDERIVSFPFLFSLVHLLYVFPSIVGLYASDYTWSAYYRFEGVTTDMMAMSACCYLAAMYGYSKSALYGGRIDLSRISINLKALDYLSLMIGFTALLAVFMLARMQGGVASLFVEASFYDMQLSGPVVWLLFLARFVYVALACSLVALSYRPTFFRYGVTLILLIYPILNVALLYRRSDLVFLAFMFCFSVVVIRRKRIGRLALLTSCAAVFLAVSVFPALRLDLFNKQGFTSVKNDGDYLTASVESKFDPIIGSEILSSAARFQRVSNGAPLSGFSFVPNSFVKQFVPSSIVGKDLKDWLLLGSANNYEKNAPAGPYQRFDYGYLAPMGFVESYEALSWAGGSIFFVIGFFAGRTTNRVRRSPQGLLFYMVVMPYLLLAATNDINSMPARIFTVWALSRLYGLITIRRALAKYPLGL</sequence>
<organism evidence="3 4">
    <name type="scientific">Congregibacter variabilis</name>
    <dbReference type="NCBI Taxonomy" id="3081200"/>
    <lineage>
        <taxon>Bacteria</taxon>
        <taxon>Pseudomonadati</taxon>
        <taxon>Pseudomonadota</taxon>
        <taxon>Gammaproteobacteria</taxon>
        <taxon>Cellvibrionales</taxon>
        <taxon>Halieaceae</taxon>
        <taxon>Congregibacter</taxon>
    </lineage>
</organism>
<evidence type="ECO:0000256" key="1">
    <source>
        <dbReference type="SAM" id="Phobius"/>
    </source>
</evidence>
<protein>
    <recommendedName>
        <fullName evidence="2">DEP domain-containing protein</fullName>
    </recommendedName>
</protein>
<evidence type="ECO:0000313" key="3">
    <source>
        <dbReference type="EMBL" id="WOJ94279.1"/>
    </source>
</evidence>
<dbReference type="PROSITE" id="PS50186">
    <property type="entry name" value="DEP"/>
    <property type="match status" value="1"/>
</dbReference>
<evidence type="ECO:0000259" key="2">
    <source>
        <dbReference type="PROSITE" id="PS50186"/>
    </source>
</evidence>
<feature type="transmembrane region" description="Helical" evidence="1">
    <location>
        <begin position="177"/>
        <end position="197"/>
    </location>
</feature>